<dbReference type="EMBL" id="MEUB01000035">
    <property type="protein sequence ID" value="OGC21844.1"/>
    <property type="molecule type" value="Genomic_DNA"/>
</dbReference>
<evidence type="ECO:0000313" key="2">
    <source>
        <dbReference type="Proteomes" id="UP000178417"/>
    </source>
</evidence>
<organism evidence="1 2">
    <name type="scientific">candidate division WOR-1 bacterium RIFOXYB2_FULL_37_13</name>
    <dbReference type="NCBI Taxonomy" id="1802579"/>
    <lineage>
        <taxon>Bacteria</taxon>
        <taxon>Bacillati</taxon>
        <taxon>Saganbacteria</taxon>
    </lineage>
</organism>
<gene>
    <name evidence="1" type="ORF">A2310_00995</name>
</gene>
<dbReference type="AlphaFoldDB" id="A0A1F4SN12"/>
<dbReference type="Pfam" id="PF11369">
    <property type="entry name" value="DUF3160"/>
    <property type="match status" value="1"/>
</dbReference>
<accession>A0A1F4SN12</accession>
<sequence length="571" mass="63999">MTNAIGGYKVVSQVFRRPVVKASSDGGFFADSACGPQTFVKDRLDAGESLFLPVSHMMTAITLRHKKIVMIREENTLSPLLEDTIEHMYDLAQKDGTKEFLGAVLNLIGSDKGVTKAAVARAGRIREDASAKPVGHYEKTEILQKYFQAMTLLSMGAADISLDSSYAQSISNYLFDFEVMEELVAILRKNSQLFNNWEKIYNFYYALTGEPDLPTIVDLVKNGKAVTRELVLSMAQKNNLPKINRYGIAFEGMGRRFTLWAKVIDDMKSTLTLEESFDEEAVLRRIRMHPTIYGYAKTPVNFFTERVPGLLERFKNEGALRQAYSDVMVGASLEILMSDRIARDCMVAGLPLSSLRSYNAAAVGLTHAASINSLMAKKPFLGPISSFFNERAQHVYIEKASIEFWIKMIKAENIITKLEDGFSDYSLSFVLPYDGIEESLSYIADVSLGKKNFIDYNSEKKAHLQAFCELDEDPNVIATSFEWNNLGKKNWYTWATVMADTEVTLENGNGVQMKITAPEMAFAEGWSRQLVPSSIGPLTDSVWSEHLLTLNELPREAMVFGSYEIPSVLRI</sequence>
<evidence type="ECO:0000313" key="1">
    <source>
        <dbReference type="EMBL" id="OGC21844.1"/>
    </source>
</evidence>
<name>A0A1F4SN12_UNCSA</name>
<dbReference type="STRING" id="1802579.A2310_00995"/>
<reference evidence="1 2" key="1">
    <citation type="journal article" date="2016" name="Nat. Commun.">
        <title>Thousands of microbial genomes shed light on interconnected biogeochemical processes in an aquifer system.</title>
        <authorList>
            <person name="Anantharaman K."/>
            <person name="Brown C.T."/>
            <person name="Hug L.A."/>
            <person name="Sharon I."/>
            <person name="Castelle C.J."/>
            <person name="Probst A.J."/>
            <person name="Thomas B.C."/>
            <person name="Singh A."/>
            <person name="Wilkins M.J."/>
            <person name="Karaoz U."/>
            <person name="Brodie E.L."/>
            <person name="Williams K.H."/>
            <person name="Hubbard S.S."/>
            <person name="Banfield J.F."/>
        </authorList>
    </citation>
    <scope>NUCLEOTIDE SEQUENCE [LARGE SCALE GENOMIC DNA]</scope>
</reference>
<comment type="caution">
    <text evidence="1">The sequence shown here is derived from an EMBL/GenBank/DDBJ whole genome shotgun (WGS) entry which is preliminary data.</text>
</comment>
<dbReference type="InterPro" id="IPR022601">
    <property type="entry name" value="DUF3160"/>
</dbReference>
<proteinExistence type="predicted"/>
<dbReference type="Proteomes" id="UP000178417">
    <property type="component" value="Unassembled WGS sequence"/>
</dbReference>
<protein>
    <submittedName>
        <fullName evidence="1">Uncharacterized protein</fullName>
    </submittedName>
</protein>